<dbReference type="InterPro" id="IPR041694">
    <property type="entry name" value="ADH_N_2"/>
</dbReference>
<dbReference type="PANTHER" id="PTHR43205:SF7">
    <property type="entry name" value="PROSTAGLANDIN REDUCTASE 1"/>
    <property type="match status" value="1"/>
</dbReference>
<protein>
    <submittedName>
        <fullName evidence="3">NADP-dependent oxidoreductase</fullName>
    </submittedName>
</protein>
<name>A0ABM7G428_9SPHN</name>
<dbReference type="SUPFAM" id="SSF50129">
    <property type="entry name" value="GroES-like"/>
    <property type="match status" value="1"/>
</dbReference>
<dbReference type="Gene3D" id="3.40.50.720">
    <property type="entry name" value="NAD(P)-binding Rossmann-like Domain"/>
    <property type="match status" value="1"/>
</dbReference>
<dbReference type="CDD" id="cd05288">
    <property type="entry name" value="PGDH"/>
    <property type="match status" value="1"/>
</dbReference>
<dbReference type="InterPro" id="IPR013149">
    <property type="entry name" value="ADH-like_C"/>
</dbReference>
<evidence type="ECO:0000313" key="3">
    <source>
        <dbReference type="EMBL" id="BBF71989.1"/>
    </source>
</evidence>
<proteinExistence type="predicted"/>
<dbReference type="InterPro" id="IPR011032">
    <property type="entry name" value="GroES-like_sf"/>
</dbReference>
<feature type="domain" description="Enoyl reductase (ER)" evidence="2">
    <location>
        <begin position="14"/>
        <end position="332"/>
    </location>
</feature>
<accession>A0ABM7G428</accession>
<dbReference type="PANTHER" id="PTHR43205">
    <property type="entry name" value="PROSTAGLANDIN REDUCTASE"/>
    <property type="match status" value="1"/>
</dbReference>
<dbReference type="Gene3D" id="3.90.180.10">
    <property type="entry name" value="Medium-chain alcohol dehydrogenases, catalytic domain"/>
    <property type="match status" value="1"/>
</dbReference>
<dbReference type="RefSeq" id="WP_261936888.1">
    <property type="nucleotide sequence ID" value="NZ_AP018818.1"/>
</dbReference>
<dbReference type="Pfam" id="PF00107">
    <property type="entry name" value="ADH_zinc_N"/>
    <property type="match status" value="1"/>
</dbReference>
<dbReference type="InterPro" id="IPR036291">
    <property type="entry name" value="NAD(P)-bd_dom_sf"/>
</dbReference>
<evidence type="ECO:0000256" key="1">
    <source>
        <dbReference type="ARBA" id="ARBA00023002"/>
    </source>
</evidence>
<organism evidence="3 4">
    <name type="scientific">Sphingomonas bisphenolicum</name>
    <dbReference type="NCBI Taxonomy" id="296544"/>
    <lineage>
        <taxon>Bacteria</taxon>
        <taxon>Pseudomonadati</taxon>
        <taxon>Pseudomonadota</taxon>
        <taxon>Alphaproteobacteria</taxon>
        <taxon>Sphingomonadales</taxon>
        <taxon>Sphingomonadaceae</taxon>
        <taxon>Sphingomonas</taxon>
    </lineage>
</organism>
<dbReference type="Pfam" id="PF16884">
    <property type="entry name" value="ADH_N_2"/>
    <property type="match status" value="1"/>
</dbReference>
<gene>
    <name evidence="3" type="ORF">SBA_ch2_5220</name>
</gene>
<dbReference type="EMBL" id="AP018818">
    <property type="protein sequence ID" value="BBF71989.1"/>
    <property type="molecule type" value="Genomic_DNA"/>
</dbReference>
<evidence type="ECO:0000259" key="2">
    <source>
        <dbReference type="SMART" id="SM00829"/>
    </source>
</evidence>
<dbReference type="InterPro" id="IPR045010">
    <property type="entry name" value="MDR_fam"/>
</dbReference>
<keyword evidence="1" id="KW-0560">Oxidoreductase</keyword>
<reference evidence="3" key="1">
    <citation type="submission" date="2018-07" db="EMBL/GenBank/DDBJ databases">
        <title>Complete genome sequence of Sphingomonas bisphenolicum strain AO1, a bisphenol A degradative bacterium isolated from Japanese farm field.</title>
        <authorList>
            <person name="Murakami M."/>
            <person name="Koh M."/>
            <person name="Koba S."/>
            <person name="Matsumura Y."/>
        </authorList>
    </citation>
    <scope>NUCLEOTIDE SEQUENCE</scope>
    <source>
        <strain evidence="3">AO1</strain>
    </source>
</reference>
<dbReference type="Proteomes" id="UP001059971">
    <property type="component" value="Chromosome 2"/>
</dbReference>
<dbReference type="InterPro" id="IPR020843">
    <property type="entry name" value="ER"/>
</dbReference>
<evidence type="ECO:0000313" key="4">
    <source>
        <dbReference type="Proteomes" id="UP001059971"/>
    </source>
</evidence>
<dbReference type="SMART" id="SM00829">
    <property type="entry name" value="PKS_ER"/>
    <property type="match status" value="1"/>
</dbReference>
<keyword evidence="4" id="KW-1185">Reference proteome</keyword>
<sequence length="334" mass="35736">MINPGWTISRSTLGAYDPSCFALVDQGEVDIGPGEVLVESLLLSLDPTHLNWAKLDPALQYMPVREGDLMLGNGIGVVRRSRADGYEPGQVITGLWRWARYCAVDARYIRPALAEAEMPYPEQMTILSHVGRAAAGGLLAVGKAQPGDAVLVSAAAGATGAIAAQLAKNMGCRTIGIAGGAAKCRYLVEDLGLDGAIDYKEEDLDEALGRHFPEGIDLFFDNVGGLTLDAALLHMAHRCRIVMCGAISQYDASGGQQERGIRNLPMLIFREASMLGYVAGDFDGQGADLDARLLDLYRQKSLKVQTHVVPFADIPQALNLLLSGKNAGKLMARL</sequence>
<dbReference type="SUPFAM" id="SSF51735">
    <property type="entry name" value="NAD(P)-binding Rossmann-fold domains"/>
    <property type="match status" value="1"/>
</dbReference>